<comment type="caution">
    <text evidence="3">The sequence shown here is derived from an EMBL/GenBank/DDBJ whole genome shotgun (WGS) entry which is preliminary data.</text>
</comment>
<accession>A0A836GQF8</accession>
<evidence type="ECO:0000313" key="4">
    <source>
        <dbReference type="Proteomes" id="UP000674179"/>
    </source>
</evidence>
<feature type="region of interest" description="Disordered" evidence="2">
    <location>
        <begin position="490"/>
        <end position="606"/>
    </location>
</feature>
<feature type="compositionally biased region" description="Low complexity" evidence="2">
    <location>
        <begin position="530"/>
        <end position="544"/>
    </location>
</feature>
<sequence>MVSVLVQRQQREAAMRKERLLAARQAAAALSVQQARAYQTQKRQQEACVREDARQLWLQSKAHDVAVIDGLVARAATEQGEAQEAAAHHEAKLQMEAYKEAAAWQAERQLEAARHRLAVAFTRTEAHRRAKPAREAQQRRAGVRMMEKARAARVSAAAPAACSLWSALGSMQAAPAATHVPHASVPVPQPRRESLRVAAASRDRTALADAMPAAQSSPRRWRLSHVAPHVHVTLHGAPARRFTDHEEGERSASAAADDVVPDSADAYAEECAAAQEQRAEMLKEGQERAAQRAASVLRQQHAKERLQQEEEQAQRERLATVKAHYRHPREEGAANGDTNTAATTVGGSVNSTLNHQPRQPHSQRAPQRPTRHQQAYLKGEEEFRAAFVEAPSVVVRLDEQPPCRAPLRDLLRPVKVAELLYSIAHPVLADVTPPTQAPHGRSGTEAARSPPFPSRGEVSPSARHHSRARVLPSVPLHMLPFGHHSSAARATAEPALAPADKSAAAAPLSSGEGSCASPLPAPRGSIGTQSHSLHASAEASAALSTMQGDAPLSPESPQRTPSPEKAAAPEELVALSPLTPAPRDGSACVAALSSSTPPQCSGETVGRLGQEAFGTGTSDAAMAYRQQPLEAPGGRWAVSASANASVSSSMTERTPVRDRHRRCATSPSSLSSSSTATTETAEPASDSSSPYSVEGSSSRSSSGIDASTSSGSASSGASSSYRIPVMTAEQLKLALLRLRSRIKSARL</sequence>
<dbReference type="AlphaFoldDB" id="A0A836GQF8"/>
<feature type="compositionally biased region" description="Basic and acidic residues" evidence="2">
    <location>
        <begin position="241"/>
        <end position="250"/>
    </location>
</feature>
<feature type="compositionally biased region" description="Polar residues" evidence="2">
    <location>
        <begin position="348"/>
        <end position="365"/>
    </location>
</feature>
<feature type="coiled-coil region" evidence="1">
    <location>
        <begin position="264"/>
        <end position="323"/>
    </location>
</feature>
<gene>
    <name evidence="3" type="ORF">CUR178_07593</name>
</gene>
<feature type="compositionally biased region" description="Low complexity" evidence="2">
    <location>
        <begin position="664"/>
        <end position="720"/>
    </location>
</feature>
<evidence type="ECO:0000313" key="3">
    <source>
        <dbReference type="EMBL" id="KAG5486282.1"/>
    </source>
</evidence>
<feature type="region of interest" description="Disordered" evidence="2">
    <location>
        <begin position="327"/>
        <end position="373"/>
    </location>
</feature>
<feature type="compositionally biased region" description="Low complexity" evidence="2">
    <location>
        <begin position="333"/>
        <end position="347"/>
    </location>
</feature>
<evidence type="ECO:0000256" key="1">
    <source>
        <dbReference type="SAM" id="Coils"/>
    </source>
</evidence>
<feature type="compositionally biased region" description="Low complexity" evidence="2">
    <location>
        <begin position="490"/>
        <end position="510"/>
    </location>
</feature>
<dbReference type="RefSeq" id="XP_067695724.1">
    <property type="nucleotide sequence ID" value="XM_067839234.1"/>
</dbReference>
<name>A0A836GQF8_LEIEN</name>
<keyword evidence="1" id="KW-0175">Coiled coil</keyword>
<organism evidence="3 4">
    <name type="scientific">Leishmania enriettii</name>
    <dbReference type="NCBI Taxonomy" id="5663"/>
    <lineage>
        <taxon>Eukaryota</taxon>
        <taxon>Discoba</taxon>
        <taxon>Euglenozoa</taxon>
        <taxon>Kinetoplastea</taxon>
        <taxon>Metakinetoplastina</taxon>
        <taxon>Trypanosomatida</taxon>
        <taxon>Trypanosomatidae</taxon>
        <taxon>Leishmaniinae</taxon>
        <taxon>Leishmania</taxon>
    </lineage>
</organism>
<feature type="region of interest" description="Disordered" evidence="2">
    <location>
        <begin position="641"/>
        <end position="722"/>
    </location>
</feature>
<proteinExistence type="predicted"/>
<evidence type="ECO:0000256" key="2">
    <source>
        <dbReference type="SAM" id="MobiDB-lite"/>
    </source>
</evidence>
<dbReference type="KEGG" id="lenr:94174744"/>
<feature type="region of interest" description="Disordered" evidence="2">
    <location>
        <begin position="240"/>
        <end position="259"/>
    </location>
</feature>
<reference evidence="3 4" key="1">
    <citation type="submission" date="2021-02" db="EMBL/GenBank/DDBJ databases">
        <title>Leishmania (Mundinia) enrietti genome sequencing and assembly.</title>
        <authorList>
            <person name="Almutairi H."/>
            <person name="Gatherer D."/>
        </authorList>
    </citation>
    <scope>NUCLEOTIDE SEQUENCE [LARGE SCALE GENOMIC DNA]</scope>
    <source>
        <strain evidence="3">CUR178</strain>
    </source>
</reference>
<protein>
    <submittedName>
        <fullName evidence="3">Uncharacterized protein</fullName>
    </submittedName>
</protein>
<feature type="compositionally biased region" description="Polar residues" evidence="2">
    <location>
        <begin position="592"/>
        <end position="602"/>
    </location>
</feature>
<dbReference type="GeneID" id="94174744"/>
<feature type="region of interest" description="Disordered" evidence="2">
    <location>
        <begin position="430"/>
        <end position="467"/>
    </location>
</feature>
<dbReference type="EMBL" id="JAFHKP010000005">
    <property type="protein sequence ID" value="KAG5486282.1"/>
    <property type="molecule type" value="Genomic_DNA"/>
</dbReference>
<dbReference type="Proteomes" id="UP000674179">
    <property type="component" value="Chromosome 5"/>
</dbReference>
<keyword evidence="4" id="KW-1185">Reference proteome</keyword>
<dbReference type="OrthoDB" id="273905at2759"/>